<dbReference type="SMART" id="SM00382">
    <property type="entry name" value="AAA"/>
    <property type="match status" value="1"/>
</dbReference>
<keyword evidence="2" id="KW-0472">Membrane</keyword>
<dbReference type="Proteomes" id="UP001321479">
    <property type="component" value="Segment"/>
</dbReference>
<keyword evidence="2" id="KW-1133">Transmembrane helix</keyword>
<name>A0ABM7NSX9_9VIRU</name>
<keyword evidence="2" id="KW-0812">Transmembrane</keyword>
<evidence type="ECO:0000256" key="1">
    <source>
        <dbReference type="ARBA" id="ARBA00007448"/>
    </source>
</evidence>
<feature type="transmembrane region" description="Helical" evidence="2">
    <location>
        <begin position="21"/>
        <end position="45"/>
    </location>
</feature>
<sequence>MQTTQFDVMSINMMNMLFMTVGTSIITSLATTITKVLTIFIPWFWDHVKKLFTPKQHTVTIQYTTTYNYKNAIWISSPDENNNQVLIKAILNFVSKLPEQSESTKCSLSVGEESKTNNYDYANSKKLEMAPDRYIIYNEFKINYSENEKNSEEKEGNQKKIIITISSRKSIIEIKEFIRQCYNEYISIIYKKSEREPTYLYKQIPSKEGLRFKKYPICNNTKFDSLFFPEKEKIIDLADRVNTGSLNKLALLLYGKPGCGKTSLIKALANHLDYHIIEVKLSFMVNDAALMDTFHNKIISSHKNNDSSFGIISDYVPLNKRIYIFEDIDAESNIIHQRSKPEEPIEEAKNIESSDSIDETFKLMMKKYMKKEKLTLSGILNVLDGIIEINGSVIIFTTNHPEKLDEAFKRPGRITMTMELKKMLSIEANKLIKHKFGKKIDNIHDYVFTPALLASYCQIASNFDELKYLVETYQNQ</sequence>
<dbReference type="InterPro" id="IPR003593">
    <property type="entry name" value="AAA+_ATPase"/>
</dbReference>
<dbReference type="InterPro" id="IPR003959">
    <property type="entry name" value="ATPase_AAA_core"/>
</dbReference>
<dbReference type="SUPFAM" id="SSF52540">
    <property type="entry name" value="P-loop containing nucleoside triphosphate hydrolases"/>
    <property type="match status" value="2"/>
</dbReference>
<dbReference type="InterPro" id="IPR027417">
    <property type="entry name" value="P-loop_NTPase"/>
</dbReference>
<evidence type="ECO:0000259" key="3">
    <source>
        <dbReference type="SMART" id="SM00382"/>
    </source>
</evidence>
<reference evidence="4 5" key="1">
    <citation type="submission" date="2021-02" db="EMBL/GenBank/DDBJ databases">
        <title>Cotonvirus japonicus, which uses Golgi apparatus of host cells for its virion factory, phylogenetically links tailed tupanvirus and icosahedral mimivirus.</title>
        <authorList>
            <person name="Takahashi H."/>
            <person name="Fukaya S."/>
            <person name="Song C."/>
            <person name="Murata K."/>
            <person name="Takemura M."/>
        </authorList>
    </citation>
    <scope>NUCLEOTIDE SEQUENCE [LARGE SCALE GENOMIC DNA]</scope>
</reference>
<dbReference type="InterPro" id="IPR050747">
    <property type="entry name" value="Mitochondrial_chaperone_BCS1"/>
</dbReference>
<dbReference type="GeneID" id="80558454"/>
<protein>
    <submittedName>
        <fullName evidence="4">AAA+ family ATPase</fullName>
    </submittedName>
</protein>
<evidence type="ECO:0000313" key="5">
    <source>
        <dbReference type="Proteomes" id="UP001321479"/>
    </source>
</evidence>
<accession>A0ABM7NSX9</accession>
<dbReference type="Gene3D" id="3.40.50.300">
    <property type="entry name" value="P-loop containing nucleotide triphosphate hydrolases"/>
    <property type="match status" value="1"/>
</dbReference>
<dbReference type="PANTHER" id="PTHR23070">
    <property type="entry name" value="BCS1 AAA-TYPE ATPASE"/>
    <property type="match status" value="1"/>
</dbReference>
<organism evidence="4 5">
    <name type="scientific">Cotonvirus japonicus</name>
    <dbReference type="NCBI Taxonomy" id="2811091"/>
    <lineage>
        <taxon>Viruses</taxon>
        <taxon>Varidnaviria</taxon>
        <taxon>Bamfordvirae</taxon>
        <taxon>Nucleocytoviricota</taxon>
        <taxon>Megaviricetes</taxon>
        <taxon>Imitervirales</taxon>
        <taxon>Mimiviridae</taxon>
        <taxon>Megamimivirinae</taxon>
        <taxon>Cotonvirus</taxon>
        <taxon>Cotonvirus japonicum</taxon>
    </lineage>
</organism>
<proteinExistence type="inferred from homology"/>
<evidence type="ECO:0000313" key="4">
    <source>
        <dbReference type="EMBL" id="BCS83249.1"/>
    </source>
</evidence>
<dbReference type="EMBL" id="AP024483">
    <property type="protein sequence ID" value="BCS83249.1"/>
    <property type="molecule type" value="Genomic_DNA"/>
</dbReference>
<keyword evidence="5" id="KW-1185">Reference proteome</keyword>
<dbReference type="RefSeq" id="YP_010841857.1">
    <property type="nucleotide sequence ID" value="NC_079139.1"/>
</dbReference>
<dbReference type="Pfam" id="PF00004">
    <property type="entry name" value="AAA"/>
    <property type="match status" value="1"/>
</dbReference>
<comment type="similarity">
    <text evidence="1">Belongs to the AAA ATPase family. BCS1 subfamily.</text>
</comment>
<feature type="domain" description="AAA+ ATPase" evidence="3">
    <location>
        <begin position="247"/>
        <end position="424"/>
    </location>
</feature>
<evidence type="ECO:0000256" key="2">
    <source>
        <dbReference type="SAM" id="Phobius"/>
    </source>
</evidence>